<gene>
    <name evidence="1" type="ORF">EVOR1521_LOCUS8665</name>
</gene>
<reference evidence="1" key="1">
    <citation type="submission" date="2023-08" db="EMBL/GenBank/DDBJ databases">
        <authorList>
            <person name="Chen Y."/>
            <person name="Shah S."/>
            <person name="Dougan E. K."/>
            <person name="Thang M."/>
            <person name="Chan C."/>
        </authorList>
    </citation>
    <scope>NUCLEOTIDE SEQUENCE</scope>
</reference>
<dbReference type="EMBL" id="CAUJNA010000749">
    <property type="protein sequence ID" value="CAJ1380821.1"/>
    <property type="molecule type" value="Genomic_DNA"/>
</dbReference>
<evidence type="ECO:0000313" key="2">
    <source>
        <dbReference type="Proteomes" id="UP001178507"/>
    </source>
</evidence>
<dbReference type="Proteomes" id="UP001178507">
    <property type="component" value="Unassembled WGS sequence"/>
</dbReference>
<sequence length="90" mass="9962">MTRVVSRALGFMAKLTATGEQQEERGDLLGNMCQQLFRLMKVEEASSCGRSAEALPSKITFRVWTWSASLPCSYEADTWELLDVVGIAST</sequence>
<protein>
    <submittedName>
        <fullName evidence="1">Uncharacterized protein</fullName>
    </submittedName>
</protein>
<dbReference type="AlphaFoldDB" id="A0AA36MUY1"/>
<evidence type="ECO:0000313" key="1">
    <source>
        <dbReference type="EMBL" id="CAJ1380821.1"/>
    </source>
</evidence>
<keyword evidence="2" id="KW-1185">Reference proteome</keyword>
<organism evidence="1 2">
    <name type="scientific">Effrenium voratum</name>
    <dbReference type="NCBI Taxonomy" id="2562239"/>
    <lineage>
        <taxon>Eukaryota</taxon>
        <taxon>Sar</taxon>
        <taxon>Alveolata</taxon>
        <taxon>Dinophyceae</taxon>
        <taxon>Suessiales</taxon>
        <taxon>Symbiodiniaceae</taxon>
        <taxon>Effrenium</taxon>
    </lineage>
</organism>
<name>A0AA36MUY1_9DINO</name>
<proteinExistence type="predicted"/>
<accession>A0AA36MUY1</accession>
<comment type="caution">
    <text evidence="1">The sequence shown here is derived from an EMBL/GenBank/DDBJ whole genome shotgun (WGS) entry which is preliminary data.</text>
</comment>